<feature type="region of interest" description="Disordered" evidence="7">
    <location>
        <begin position="613"/>
        <end position="670"/>
    </location>
</feature>
<comment type="caution">
    <text evidence="9">The sequence shown here is derived from an EMBL/GenBank/DDBJ whole genome shotgun (WGS) entry which is preliminary data.</text>
</comment>
<evidence type="ECO:0000256" key="3">
    <source>
        <dbReference type="ARBA" id="ARBA00022723"/>
    </source>
</evidence>
<evidence type="ECO:0000256" key="2">
    <source>
        <dbReference type="ARBA" id="ARBA00022691"/>
    </source>
</evidence>
<feature type="domain" description="Radical SAM core" evidence="8">
    <location>
        <begin position="302"/>
        <end position="582"/>
    </location>
</feature>
<dbReference type="SUPFAM" id="SSF102114">
    <property type="entry name" value="Radical SAM enzymes"/>
    <property type="match status" value="1"/>
</dbReference>
<dbReference type="PANTHER" id="PTHR32331">
    <property type="entry name" value="UPF0313 PROTEIN YGIQ"/>
    <property type="match status" value="1"/>
</dbReference>
<reference evidence="9 10" key="1">
    <citation type="submission" date="2018-05" db="EMBL/GenBank/DDBJ databases">
        <title>Genomic Encyclopedia of Type Strains, Phase I: the one thousand microbial genomes (KMG-I) project.</title>
        <authorList>
            <person name="Kyrpides N."/>
        </authorList>
    </citation>
    <scope>NUCLEOTIDE SEQUENCE [LARGE SCALE GENOMIC DNA]</scope>
    <source>
        <strain evidence="9 10">DSM 15611</strain>
    </source>
</reference>
<dbReference type="InterPro" id="IPR024560">
    <property type="entry name" value="UPF0313_C"/>
</dbReference>
<dbReference type="SMART" id="SM00729">
    <property type="entry name" value="Elp3"/>
    <property type="match status" value="1"/>
</dbReference>
<dbReference type="PROSITE" id="PS51918">
    <property type="entry name" value="RADICAL_SAM"/>
    <property type="match status" value="1"/>
</dbReference>
<evidence type="ECO:0000256" key="6">
    <source>
        <dbReference type="HAMAP-Rule" id="MF_01251"/>
    </source>
</evidence>
<dbReference type="InterPro" id="IPR006638">
    <property type="entry name" value="Elp3/MiaA/NifB-like_rSAM"/>
</dbReference>
<keyword evidence="1 6" id="KW-0004">4Fe-4S</keyword>
<dbReference type="NCBIfam" id="TIGR03904">
    <property type="entry name" value="SAM_YgiQ"/>
    <property type="match status" value="1"/>
</dbReference>
<dbReference type="RefSeq" id="WP_110370286.1">
    <property type="nucleotide sequence ID" value="NZ_QJJX01000019.1"/>
</dbReference>
<keyword evidence="3 6" id="KW-0479">Metal-binding</keyword>
<dbReference type="SFLD" id="SFLDG01082">
    <property type="entry name" value="B12-binding_domain_containing"/>
    <property type="match status" value="1"/>
</dbReference>
<dbReference type="STRING" id="1122991.GCA_000613445_01891"/>
<dbReference type="Proteomes" id="UP000248314">
    <property type="component" value="Unassembled WGS sequence"/>
</dbReference>
<feature type="binding site" evidence="6">
    <location>
        <position position="316"/>
    </location>
    <ligand>
        <name>[4Fe-4S] cluster</name>
        <dbReference type="ChEBI" id="CHEBI:49883"/>
        <note>4Fe-4S-S-AdoMet</note>
    </ligand>
</feature>
<dbReference type="InterPro" id="IPR020612">
    <property type="entry name" value="Methylthiotransferase_CS"/>
</dbReference>
<proteinExistence type="inferred from homology"/>
<evidence type="ECO:0000313" key="9">
    <source>
        <dbReference type="EMBL" id="PXX21417.1"/>
    </source>
</evidence>
<dbReference type="InterPro" id="IPR058240">
    <property type="entry name" value="rSAM_sf"/>
</dbReference>
<dbReference type="SFLD" id="SFLDG01069">
    <property type="entry name" value="UPF0313"/>
    <property type="match status" value="1"/>
</dbReference>
<keyword evidence="2 6" id="KW-0949">S-adenosyl-L-methionine</keyword>
<evidence type="ECO:0000259" key="8">
    <source>
        <dbReference type="PROSITE" id="PS51918"/>
    </source>
</evidence>
<feature type="binding site" evidence="6">
    <location>
        <position position="320"/>
    </location>
    <ligand>
        <name>[4Fe-4S] cluster</name>
        <dbReference type="ChEBI" id="CHEBI:49883"/>
        <note>4Fe-4S-S-AdoMet</note>
    </ligand>
</feature>
<dbReference type="GO" id="GO:0003824">
    <property type="term" value="F:catalytic activity"/>
    <property type="evidence" value="ECO:0007669"/>
    <property type="project" value="InterPro"/>
</dbReference>
<comment type="cofactor">
    <cofactor evidence="6">
        <name>[4Fe-4S] cluster</name>
        <dbReference type="ChEBI" id="CHEBI:49883"/>
    </cofactor>
    <text evidence="6">Binds 1 [4Fe-4S] cluster. The cluster is coordinated with 3 cysteines and an exchangeable S-adenosyl-L-methionine.</text>
</comment>
<feature type="binding site" evidence="6">
    <location>
        <position position="323"/>
    </location>
    <ligand>
        <name>[4Fe-4S] cluster</name>
        <dbReference type="ChEBI" id="CHEBI:49883"/>
        <note>4Fe-4S-S-AdoMet</note>
    </ligand>
</feature>
<keyword evidence="4 6" id="KW-0408">Iron</keyword>
<dbReference type="Pfam" id="PF08497">
    <property type="entry name" value="Radical_SAM_N"/>
    <property type="match status" value="1"/>
</dbReference>
<dbReference type="GO" id="GO:0005506">
    <property type="term" value="F:iron ion binding"/>
    <property type="evidence" value="ECO:0007669"/>
    <property type="project" value="UniProtKB-UniRule"/>
</dbReference>
<evidence type="ECO:0000256" key="7">
    <source>
        <dbReference type="SAM" id="MobiDB-lite"/>
    </source>
</evidence>
<evidence type="ECO:0000256" key="1">
    <source>
        <dbReference type="ARBA" id="ARBA00022485"/>
    </source>
</evidence>
<dbReference type="InterPro" id="IPR007197">
    <property type="entry name" value="rSAM"/>
</dbReference>
<keyword evidence="10" id="KW-1185">Reference proteome</keyword>
<dbReference type="InterPro" id="IPR013704">
    <property type="entry name" value="UPF0313_N"/>
</dbReference>
<dbReference type="PROSITE" id="PS01278">
    <property type="entry name" value="MTTASE_RADICAL"/>
    <property type="match status" value="1"/>
</dbReference>
<dbReference type="InterPro" id="IPR022946">
    <property type="entry name" value="UPF0313"/>
</dbReference>
<evidence type="ECO:0000256" key="5">
    <source>
        <dbReference type="ARBA" id="ARBA00023014"/>
    </source>
</evidence>
<keyword evidence="5 6" id="KW-0411">Iron-sulfur</keyword>
<comment type="similarity">
    <text evidence="6">Belongs to the UPF0313 family.</text>
</comment>
<evidence type="ECO:0000256" key="4">
    <source>
        <dbReference type="ARBA" id="ARBA00023004"/>
    </source>
</evidence>
<dbReference type="EMBL" id="QJJX01000019">
    <property type="protein sequence ID" value="PXX21417.1"/>
    <property type="molecule type" value="Genomic_DNA"/>
</dbReference>
<dbReference type="InterPro" id="IPR023404">
    <property type="entry name" value="rSAM_horseshoe"/>
</dbReference>
<dbReference type="PANTHER" id="PTHR32331:SF0">
    <property type="entry name" value="UPF0313 PROTEIN YGIQ"/>
    <property type="match status" value="1"/>
</dbReference>
<accession>A0A318I1C2</accession>
<protein>
    <submittedName>
        <fullName evidence="9">Putative radical SAM protein YgiQ</fullName>
    </submittedName>
</protein>
<dbReference type="HAMAP" id="MF_01251">
    <property type="entry name" value="UPF0313"/>
    <property type="match status" value="1"/>
</dbReference>
<dbReference type="AlphaFoldDB" id="A0A318I1C2"/>
<dbReference type="GO" id="GO:0051539">
    <property type="term" value="F:4 iron, 4 sulfur cluster binding"/>
    <property type="evidence" value="ECO:0007669"/>
    <property type="project" value="UniProtKB-KW"/>
</dbReference>
<sequence length="670" mass="77530">MNNYKLTDFLPTTKKECELRGWEQLDIILFSGDAYVDHPSFGVAVIGRCLEAAGYKVAIVPQPDWHGDFRDFKKLGTPRLFFGISPGCMDSMVNKYTANKRLRSEDAYSPDGRHDCRPDYPTVVYSQILKQLYPEVPVVLGGIEASMRRLTHYDYWEDKVRKCILCDSKADIILYGMGEKSILELCNCLEEGQHISNIHHIPQTVFMVNKDNVPGGITDKDIILNSHEDCLKDKRKQAQNFKHIEEEANKMHAQRLLQEVDGMYAVVNPPYPTLTTQELDATFDLPYTRLPHPKYKNKRIPAYEMIKFSVNMHQGCFGGCSFCTISAHQGKFVVCRSKESILNEVKKVAQMPDFKGYLSDLGGPSANMYGMAGKNKKACEVCKRPSCINPEICPNLNTDHSKLTEIYRAVDALPEIKKSFIGSGVRYDLLLHKSKDKKVNDAAMEYTKELIRHHVSGRLKVAPEHTSDEVLKSMRKPSFKQFEEFKRIFDKINKEENLRQQIIPYFMSSHPACKEEDMADLAVRTKKLDFHLEQIQDFTPTPMTVSTEAWYTGFDPYTLEPIFSAKTPKDKNNQRLFFFWYKREERPNIERELRKIGRPELINELYSSNDRAWQQGANKDKKFENSYREEKNNRIERSQNKRSSQKTNERKSFNPNFQNVKPQKPKGKRK</sequence>
<dbReference type="Gene3D" id="3.80.30.20">
    <property type="entry name" value="tm_1862 like domain"/>
    <property type="match status" value="1"/>
</dbReference>
<organism evidence="9 10">
    <name type="scientific">Hoylesella shahii DSM 15611 = JCM 12083</name>
    <dbReference type="NCBI Taxonomy" id="1122991"/>
    <lineage>
        <taxon>Bacteria</taxon>
        <taxon>Pseudomonadati</taxon>
        <taxon>Bacteroidota</taxon>
        <taxon>Bacteroidia</taxon>
        <taxon>Bacteroidales</taxon>
        <taxon>Prevotellaceae</taxon>
        <taxon>Hoylesella</taxon>
    </lineage>
</organism>
<dbReference type="SFLD" id="SFLDS00029">
    <property type="entry name" value="Radical_SAM"/>
    <property type="match status" value="1"/>
</dbReference>
<name>A0A318I1C2_9BACT</name>
<feature type="compositionally biased region" description="Basic and acidic residues" evidence="7">
    <location>
        <begin position="618"/>
        <end position="639"/>
    </location>
</feature>
<dbReference type="Pfam" id="PF11842">
    <property type="entry name" value="DUF3362"/>
    <property type="match status" value="1"/>
</dbReference>
<evidence type="ECO:0000313" key="10">
    <source>
        <dbReference type="Proteomes" id="UP000248314"/>
    </source>
</evidence>
<gene>
    <name evidence="9" type="ORF">EJ73_01697</name>
</gene>